<dbReference type="EMBL" id="JAEPRC010001958">
    <property type="protein sequence ID" value="KAG2189522.1"/>
    <property type="molecule type" value="Genomic_DNA"/>
</dbReference>
<name>A0A8H7QBN2_9FUNG</name>
<accession>A0A8H7QBN2</accession>
<evidence type="ECO:0000313" key="1">
    <source>
        <dbReference type="EMBL" id="KAG2189522.1"/>
    </source>
</evidence>
<organism evidence="1 2">
    <name type="scientific">Mucor plumbeus</name>
    <dbReference type="NCBI Taxonomy" id="97098"/>
    <lineage>
        <taxon>Eukaryota</taxon>
        <taxon>Fungi</taxon>
        <taxon>Fungi incertae sedis</taxon>
        <taxon>Mucoromycota</taxon>
        <taxon>Mucoromycotina</taxon>
        <taxon>Mucoromycetes</taxon>
        <taxon>Mucorales</taxon>
        <taxon>Mucorineae</taxon>
        <taxon>Mucoraceae</taxon>
        <taxon>Mucor</taxon>
    </lineage>
</organism>
<evidence type="ECO:0000313" key="2">
    <source>
        <dbReference type="Proteomes" id="UP000650833"/>
    </source>
</evidence>
<comment type="caution">
    <text evidence="1">The sequence shown here is derived from an EMBL/GenBank/DDBJ whole genome shotgun (WGS) entry which is preliminary data.</text>
</comment>
<gene>
    <name evidence="1" type="ORF">INT46_009261</name>
</gene>
<proteinExistence type="predicted"/>
<dbReference type="Proteomes" id="UP000650833">
    <property type="component" value="Unassembled WGS sequence"/>
</dbReference>
<feature type="non-terminal residue" evidence="1">
    <location>
        <position position="81"/>
    </location>
</feature>
<sequence>MTTNNLDSGGWSTVAAKGALRKVITPQRPATNIDNKYKLVPNVVYEDEDIKDEIITRKATDIVQQALTPGSVLFSFPSALF</sequence>
<dbReference type="OrthoDB" id="2287166at2759"/>
<dbReference type="AlphaFoldDB" id="A0A8H7QBN2"/>
<protein>
    <submittedName>
        <fullName evidence="1">Uncharacterized protein</fullName>
    </submittedName>
</protein>
<reference evidence="1" key="1">
    <citation type="submission" date="2020-12" db="EMBL/GenBank/DDBJ databases">
        <title>Metabolic potential, ecology and presence of endohyphal bacteria is reflected in genomic diversity of Mucoromycotina.</title>
        <authorList>
            <person name="Muszewska A."/>
            <person name="Okrasinska A."/>
            <person name="Steczkiewicz K."/>
            <person name="Drgas O."/>
            <person name="Orlowska M."/>
            <person name="Perlinska-Lenart U."/>
            <person name="Aleksandrzak-Piekarczyk T."/>
            <person name="Szatraj K."/>
            <person name="Zielenkiewicz U."/>
            <person name="Pilsyk S."/>
            <person name="Malc E."/>
            <person name="Mieczkowski P."/>
            <person name="Kruszewska J.S."/>
            <person name="Biernat P."/>
            <person name="Pawlowska J."/>
        </authorList>
    </citation>
    <scope>NUCLEOTIDE SEQUENCE</scope>
    <source>
        <strain evidence="1">CBS 226.32</strain>
    </source>
</reference>
<keyword evidence="2" id="KW-1185">Reference proteome</keyword>